<comment type="subcellular location">
    <subcellularLocation>
        <location evidence="1">Cell membrane</location>
        <topology evidence="1">Multi-pass membrane protein</topology>
    </subcellularLocation>
</comment>
<dbReference type="GO" id="GO:0005886">
    <property type="term" value="C:plasma membrane"/>
    <property type="evidence" value="ECO:0007669"/>
    <property type="project" value="UniProtKB-SubCell"/>
</dbReference>
<reference evidence="7 8" key="1">
    <citation type="submission" date="2020-08" db="EMBL/GenBank/DDBJ databases">
        <title>Genomic Encyclopedia of Type Strains, Phase IV (KMG-IV): sequencing the most valuable type-strain genomes for metagenomic binning, comparative biology and taxonomic classification.</title>
        <authorList>
            <person name="Goeker M."/>
        </authorList>
    </citation>
    <scope>NUCLEOTIDE SEQUENCE [LARGE SCALE GENOMIC DNA]</scope>
    <source>
        <strain evidence="7 8">DSM 25966</strain>
    </source>
</reference>
<dbReference type="CDD" id="cd06579">
    <property type="entry name" value="TM_PBP1_transp_AraH_like"/>
    <property type="match status" value="1"/>
</dbReference>
<organism evidence="7 8">
    <name type="scientific">Kaistia hirudinis</name>
    <dbReference type="NCBI Taxonomy" id="1293440"/>
    <lineage>
        <taxon>Bacteria</taxon>
        <taxon>Pseudomonadati</taxon>
        <taxon>Pseudomonadota</taxon>
        <taxon>Alphaproteobacteria</taxon>
        <taxon>Hyphomicrobiales</taxon>
        <taxon>Kaistiaceae</taxon>
        <taxon>Kaistia</taxon>
    </lineage>
</organism>
<evidence type="ECO:0000313" key="8">
    <source>
        <dbReference type="Proteomes" id="UP000553963"/>
    </source>
</evidence>
<feature type="transmembrane region" description="Helical" evidence="6">
    <location>
        <begin position="257"/>
        <end position="278"/>
    </location>
</feature>
<evidence type="ECO:0000256" key="4">
    <source>
        <dbReference type="ARBA" id="ARBA00022989"/>
    </source>
</evidence>
<keyword evidence="4 6" id="KW-1133">Transmembrane helix</keyword>
<comment type="caution">
    <text evidence="7">The sequence shown here is derived from an EMBL/GenBank/DDBJ whole genome shotgun (WGS) entry which is preliminary data.</text>
</comment>
<keyword evidence="2" id="KW-1003">Cell membrane</keyword>
<evidence type="ECO:0000256" key="2">
    <source>
        <dbReference type="ARBA" id="ARBA00022475"/>
    </source>
</evidence>
<feature type="transmembrane region" description="Helical" evidence="6">
    <location>
        <begin position="310"/>
        <end position="327"/>
    </location>
</feature>
<dbReference type="PANTHER" id="PTHR32196">
    <property type="entry name" value="ABC TRANSPORTER PERMEASE PROTEIN YPHD-RELATED-RELATED"/>
    <property type="match status" value="1"/>
</dbReference>
<dbReference type="AlphaFoldDB" id="A0A840AVX4"/>
<evidence type="ECO:0000256" key="6">
    <source>
        <dbReference type="SAM" id="Phobius"/>
    </source>
</evidence>
<keyword evidence="8" id="KW-1185">Reference proteome</keyword>
<evidence type="ECO:0000256" key="3">
    <source>
        <dbReference type="ARBA" id="ARBA00022692"/>
    </source>
</evidence>
<evidence type="ECO:0000256" key="5">
    <source>
        <dbReference type="ARBA" id="ARBA00023136"/>
    </source>
</evidence>
<feature type="transmembrane region" description="Helical" evidence="6">
    <location>
        <begin position="225"/>
        <end position="245"/>
    </location>
</feature>
<keyword evidence="5 6" id="KW-0472">Membrane</keyword>
<feature type="transmembrane region" description="Helical" evidence="6">
    <location>
        <begin position="285"/>
        <end position="304"/>
    </location>
</feature>
<dbReference type="GO" id="GO:0022857">
    <property type="term" value="F:transmembrane transporter activity"/>
    <property type="evidence" value="ECO:0007669"/>
    <property type="project" value="InterPro"/>
</dbReference>
<proteinExistence type="predicted"/>
<feature type="transmembrane region" description="Helical" evidence="6">
    <location>
        <begin position="29"/>
        <end position="49"/>
    </location>
</feature>
<accession>A0A840AVX4</accession>
<feature type="transmembrane region" description="Helical" evidence="6">
    <location>
        <begin position="137"/>
        <end position="156"/>
    </location>
</feature>
<dbReference type="Proteomes" id="UP000553963">
    <property type="component" value="Unassembled WGS sequence"/>
</dbReference>
<feature type="transmembrane region" description="Helical" evidence="6">
    <location>
        <begin position="176"/>
        <end position="198"/>
    </location>
</feature>
<evidence type="ECO:0000313" key="7">
    <source>
        <dbReference type="EMBL" id="MBB3933774.1"/>
    </source>
</evidence>
<dbReference type="EMBL" id="JACIDS010000008">
    <property type="protein sequence ID" value="MBB3933774.1"/>
    <property type="molecule type" value="Genomic_DNA"/>
</dbReference>
<protein>
    <submittedName>
        <fullName evidence="7">Ribose transport system permease protein</fullName>
    </submittedName>
</protein>
<keyword evidence="3 6" id="KW-0812">Transmembrane</keyword>
<feature type="transmembrane region" description="Helical" evidence="6">
    <location>
        <begin position="70"/>
        <end position="100"/>
    </location>
</feature>
<sequence>MSATTHPSSSEAAAKRASLTPARVLQIALLQYGMVWALIAVVVVAAIVYPRFFDVNNLSNLLSQNAPVGIVAVGMTFVIIGGGFDLSVGALFALGAVVFANRYDAAGPFGAAAMVLIVSLVCGVINGFIVTRLKVNAFVATLGTGSVFGGAAYIFSNSAPQTPMDFNFGTLGTESWLGWPISIWLLLATFLIGGFVLVKSVYGRSIYAIGGNAEAARLSGMPVDLLRGSTYVISAVCSGLAGMILSSRLGVGQADMGGAIALDSIAIVVIGGTSLMGGEGAMWRTAVGLLIIATLTNVFDSLAISTNYQLVTKGAIVVGAVALDVFARSRRV</sequence>
<dbReference type="Pfam" id="PF02653">
    <property type="entry name" value="BPD_transp_2"/>
    <property type="match status" value="1"/>
</dbReference>
<gene>
    <name evidence="7" type="ORF">GGR25_004852</name>
</gene>
<name>A0A840AVX4_9HYPH</name>
<dbReference type="InterPro" id="IPR001851">
    <property type="entry name" value="ABC_transp_permease"/>
</dbReference>
<feature type="transmembrane region" description="Helical" evidence="6">
    <location>
        <begin position="106"/>
        <end position="130"/>
    </location>
</feature>
<dbReference type="RefSeq" id="WP_210300100.1">
    <property type="nucleotide sequence ID" value="NZ_JACIDS010000008.1"/>
</dbReference>
<evidence type="ECO:0000256" key="1">
    <source>
        <dbReference type="ARBA" id="ARBA00004651"/>
    </source>
</evidence>